<keyword evidence="10" id="KW-0067">ATP-binding</keyword>
<dbReference type="InterPro" id="IPR003594">
    <property type="entry name" value="HATPase_dom"/>
</dbReference>
<evidence type="ECO:0000313" key="11">
    <source>
        <dbReference type="Proteomes" id="UP001604335"/>
    </source>
</evidence>
<dbReference type="Proteomes" id="UP001604335">
    <property type="component" value="Unassembled WGS sequence"/>
</dbReference>
<keyword evidence="5" id="KW-0902">Two-component regulatory system</keyword>
<reference evidence="11" key="1">
    <citation type="journal article" date="2024" name="Algal Res.">
        <title>Biochemical, toxicological and genomic investigation of a high-biomass producing Limnothrix strain isolated from Italian shallow drinking water reservoir.</title>
        <authorList>
            <person name="Simonazzi M."/>
            <person name="Shishido T.K."/>
            <person name="Delbaje E."/>
            <person name="Wahlsten M."/>
            <person name="Fewer D.P."/>
            <person name="Sivonen K."/>
            <person name="Pezzolesi L."/>
            <person name="Pistocchi R."/>
        </authorList>
    </citation>
    <scope>NUCLEOTIDE SEQUENCE [LARGE SCALE GENOMIC DNA]</scope>
    <source>
        <strain evidence="11">LRLZ20PSL1</strain>
    </source>
</reference>
<dbReference type="PANTHER" id="PTHR43065:SF50">
    <property type="entry name" value="HISTIDINE KINASE"/>
    <property type="match status" value="1"/>
</dbReference>
<proteinExistence type="predicted"/>
<feature type="chain" id="PRO_5046913468" description="histidine kinase" evidence="8">
    <location>
        <begin position="23"/>
        <end position="635"/>
    </location>
</feature>
<protein>
    <recommendedName>
        <fullName evidence="2">histidine kinase</fullName>
        <ecNumber evidence="2">2.7.13.3</ecNumber>
    </recommendedName>
</protein>
<dbReference type="PRINTS" id="PR00344">
    <property type="entry name" value="BCTRLSENSOR"/>
</dbReference>
<keyword evidence="10" id="KW-0547">Nucleotide-binding</keyword>
<sequence>MNRSTIVPALAAAAFTLLSSVAAWVVDDIARDRFVGEARSNLLSRLSAKRARLESALNARIQTAQGIIPYELNAGPLSQGQFSAFVRSLMQQQQGVIAVLLVRSAQPGQPPPLNDPQKLQILTYPPNTETQAVLDDYRQQQQRFKRLIPSGLISRLPQPYTNRARYLGYIPVCDGRCSSRSPLLGMVVVIFDELALLADADLLNNDNSTEYAIYEHGANGVGRLLFGSATVFDRDPVILEIPLLTGRWQLAAVPTQGWTVVSTSMLWLRVGEVVAIALGTVLTFLLVRQPMRLRVAIAQTRETNRLLREEILDRQLAEAKLQSLAEQLEQRVLERTAELSKALEQVQKAQVQVVQSEKMSSLGQLVAGVAHEINNPINFIYGNLGHAKDYIHGLLGFLELLHQEQPELSPTLTAYAEAIDLEFLEADLPQLLKSMEIGSERICGIVQSLRIFSRLDESDLKRVDIHEGIDSTLTILNHRLKGSDTQPAIIIHREYDPAMPSVECYAGQLNQVFMNLLVNAIDALEESGTLDPQITIATALLDPNQLQIRITDNGPGIATAAQSKIFDAFFTTKPVGKGTGMGLSISYQVVADRHKGSLECVTEPGQGATFVITIPIEQRPAPAVSVAIDPAPLTT</sequence>
<keyword evidence="4" id="KW-0808">Transferase</keyword>
<evidence type="ECO:0000256" key="1">
    <source>
        <dbReference type="ARBA" id="ARBA00000085"/>
    </source>
</evidence>
<evidence type="ECO:0000259" key="9">
    <source>
        <dbReference type="PROSITE" id="PS50109"/>
    </source>
</evidence>
<dbReference type="SMART" id="SM00387">
    <property type="entry name" value="HATPase_c"/>
    <property type="match status" value="1"/>
</dbReference>
<dbReference type="Gene3D" id="3.30.565.10">
    <property type="entry name" value="Histidine kinase-like ATPase, C-terminal domain"/>
    <property type="match status" value="1"/>
</dbReference>
<accession>A0ABW7C8E4</accession>
<comment type="catalytic activity">
    <reaction evidence="1">
        <text>ATP + protein L-histidine = ADP + protein N-phospho-L-histidine.</text>
        <dbReference type="EC" id="2.7.13.3"/>
    </reaction>
</comment>
<dbReference type="SMART" id="SM00388">
    <property type="entry name" value="HisKA"/>
    <property type="match status" value="1"/>
</dbReference>
<dbReference type="InterPro" id="IPR004358">
    <property type="entry name" value="Sig_transdc_His_kin-like_C"/>
</dbReference>
<evidence type="ECO:0000256" key="5">
    <source>
        <dbReference type="ARBA" id="ARBA00023012"/>
    </source>
</evidence>
<dbReference type="SUPFAM" id="SSF55874">
    <property type="entry name" value="ATPase domain of HSP90 chaperone/DNA topoisomerase II/histidine kinase"/>
    <property type="match status" value="1"/>
</dbReference>
<comment type="caution">
    <text evidence="10">The sequence shown here is derived from an EMBL/GenBank/DDBJ whole genome shotgun (WGS) entry which is preliminary data.</text>
</comment>
<keyword evidence="8" id="KW-0732">Signal</keyword>
<evidence type="ECO:0000256" key="6">
    <source>
        <dbReference type="SAM" id="Coils"/>
    </source>
</evidence>
<evidence type="ECO:0000256" key="2">
    <source>
        <dbReference type="ARBA" id="ARBA00012438"/>
    </source>
</evidence>
<dbReference type="EC" id="2.7.13.3" evidence="2"/>
<dbReference type="GO" id="GO:0005524">
    <property type="term" value="F:ATP binding"/>
    <property type="evidence" value="ECO:0007669"/>
    <property type="project" value="UniProtKB-KW"/>
</dbReference>
<name>A0ABW7C8E4_9CYAN</name>
<feature type="transmembrane region" description="Helical" evidence="7">
    <location>
        <begin position="266"/>
        <end position="287"/>
    </location>
</feature>
<evidence type="ECO:0000256" key="7">
    <source>
        <dbReference type="SAM" id="Phobius"/>
    </source>
</evidence>
<evidence type="ECO:0000256" key="8">
    <source>
        <dbReference type="SAM" id="SignalP"/>
    </source>
</evidence>
<dbReference type="Pfam" id="PF02518">
    <property type="entry name" value="HATPase_c"/>
    <property type="match status" value="1"/>
</dbReference>
<keyword evidence="6" id="KW-0175">Coiled coil</keyword>
<feature type="domain" description="Histidine kinase" evidence="9">
    <location>
        <begin position="368"/>
        <end position="618"/>
    </location>
</feature>
<dbReference type="EMBL" id="JAZAQF010000012">
    <property type="protein sequence ID" value="MFG3816399.1"/>
    <property type="molecule type" value="Genomic_DNA"/>
</dbReference>
<evidence type="ECO:0000313" key="10">
    <source>
        <dbReference type="EMBL" id="MFG3816399.1"/>
    </source>
</evidence>
<keyword evidence="3" id="KW-0597">Phosphoprotein</keyword>
<dbReference type="InterPro" id="IPR036890">
    <property type="entry name" value="HATPase_C_sf"/>
</dbReference>
<dbReference type="RefSeq" id="WP_393010270.1">
    <property type="nucleotide sequence ID" value="NZ_JAZAQF010000012.1"/>
</dbReference>
<gene>
    <name evidence="10" type="ORF">VPK24_02025</name>
</gene>
<dbReference type="SUPFAM" id="SSF47384">
    <property type="entry name" value="Homodimeric domain of signal transducing histidine kinase"/>
    <property type="match status" value="1"/>
</dbReference>
<organism evidence="10 11">
    <name type="scientific">Limnothrix redekei LRLZ20PSL1</name>
    <dbReference type="NCBI Taxonomy" id="3112953"/>
    <lineage>
        <taxon>Bacteria</taxon>
        <taxon>Bacillati</taxon>
        <taxon>Cyanobacteriota</taxon>
        <taxon>Cyanophyceae</taxon>
        <taxon>Pseudanabaenales</taxon>
        <taxon>Pseudanabaenaceae</taxon>
        <taxon>Limnothrix</taxon>
    </lineage>
</organism>
<dbReference type="InterPro" id="IPR005467">
    <property type="entry name" value="His_kinase_dom"/>
</dbReference>
<evidence type="ECO:0000256" key="4">
    <source>
        <dbReference type="ARBA" id="ARBA00022777"/>
    </source>
</evidence>
<dbReference type="InterPro" id="IPR003661">
    <property type="entry name" value="HisK_dim/P_dom"/>
</dbReference>
<keyword evidence="7" id="KW-0812">Transmembrane</keyword>
<dbReference type="Gene3D" id="1.10.287.130">
    <property type="match status" value="1"/>
</dbReference>
<keyword evidence="4" id="KW-0418">Kinase</keyword>
<evidence type="ECO:0000256" key="3">
    <source>
        <dbReference type="ARBA" id="ARBA00022553"/>
    </source>
</evidence>
<dbReference type="PROSITE" id="PS50109">
    <property type="entry name" value="HIS_KIN"/>
    <property type="match status" value="1"/>
</dbReference>
<keyword evidence="7" id="KW-0472">Membrane</keyword>
<keyword evidence="11" id="KW-1185">Reference proteome</keyword>
<dbReference type="CDD" id="cd00082">
    <property type="entry name" value="HisKA"/>
    <property type="match status" value="1"/>
</dbReference>
<keyword evidence="7" id="KW-1133">Transmembrane helix</keyword>
<feature type="coiled-coil region" evidence="6">
    <location>
        <begin position="307"/>
        <end position="359"/>
    </location>
</feature>
<dbReference type="InterPro" id="IPR036097">
    <property type="entry name" value="HisK_dim/P_sf"/>
</dbReference>
<feature type="signal peptide" evidence="8">
    <location>
        <begin position="1"/>
        <end position="22"/>
    </location>
</feature>
<dbReference type="PANTHER" id="PTHR43065">
    <property type="entry name" value="SENSOR HISTIDINE KINASE"/>
    <property type="match status" value="1"/>
</dbReference>